<sequence length="349" mass="40779">MASFTVTKRKNKTSVSWQYDVKDKSFKSGKKRKSGFKTKAEATYAAQQLIRDLEDGNMIEDNKTFEDYYNDWLVIKNKKKVAPKQYYWYERSLNLFKEHFGDYMLVKNITRSEYQKFLNEYGQNRTTETVRKVHGCLAPCIRDAVYDGYLKKDPTYKIELKGTKAPKNEDNKYMTIQQYLDLIEYFKTRDEQSYIFLYLLAITGARFSDIIGMTKKDLNKSSGIVHLPGTKTKNSKRDVEVSQKDVLLINTKLSKLPVRTDGKLFHLSHNAIIKSFNYAKKRIELDDDTITPYALRHTHTSYLLSKGIPVEYISKRLGHATISQTLDTYSHLLDEHKKEQGQKVRELFS</sequence>
<dbReference type="RefSeq" id="WP_204178116.1">
    <property type="nucleotide sequence ID" value="NZ_CP069389.1"/>
</dbReference>
<dbReference type="GO" id="GO:0015074">
    <property type="term" value="P:DNA integration"/>
    <property type="evidence" value="ECO:0007669"/>
    <property type="project" value="InterPro"/>
</dbReference>
<dbReference type="CDD" id="cd01189">
    <property type="entry name" value="INT_ICEBs1_C_like"/>
    <property type="match status" value="1"/>
</dbReference>
<dbReference type="InterPro" id="IPR002104">
    <property type="entry name" value="Integrase_catalytic"/>
</dbReference>
<dbReference type="PANTHER" id="PTHR30349">
    <property type="entry name" value="PHAGE INTEGRASE-RELATED"/>
    <property type="match status" value="1"/>
</dbReference>
<dbReference type="InterPro" id="IPR013762">
    <property type="entry name" value="Integrase-like_cat_sf"/>
</dbReference>
<proteinExistence type="inferred from homology"/>
<accession>A0AB37HNU3</accession>
<evidence type="ECO:0000313" key="6">
    <source>
        <dbReference type="Proteomes" id="UP000640299"/>
    </source>
</evidence>
<organism evidence="5 6">
    <name type="scientific">Mammaliicoccus sciuri</name>
    <name type="common">Staphylococcus sciuri</name>
    <dbReference type="NCBI Taxonomy" id="1296"/>
    <lineage>
        <taxon>Bacteria</taxon>
        <taxon>Bacillati</taxon>
        <taxon>Bacillota</taxon>
        <taxon>Bacilli</taxon>
        <taxon>Bacillales</taxon>
        <taxon>Staphylococcaceae</taxon>
        <taxon>Mammaliicoccus</taxon>
    </lineage>
</organism>
<dbReference type="InterPro" id="IPR010998">
    <property type="entry name" value="Integrase_recombinase_N"/>
</dbReference>
<dbReference type="Gene3D" id="1.10.443.10">
    <property type="entry name" value="Intergrase catalytic core"/>
    <property type="match status" value="1"/>
</dbReference>
<protein>
    <submittedName>
        <fullName evidence="5">Site-specific integrase</fullName>
    </submittedName>
</protein>
<dbReference type="AlphaFoldDB" id="A0AB37HNU3"/>
<name>A0AB37HNU3_MAMSC</name>
<dbReference type="Pfam" id="PF00589">
    <property type="entry name" value="Phage_integrase"/>
    <property type="match status" value="1"/>
</dbReference>
<dbReference type="EMBL" id="CP069389">
    <property type="protein sequence ID" value="QRN90762.1"/>
    <property type="molecule type" value="Genomic_DNA"/>
</dbReference>
<evidence type="ECO:0000256" key="2">
    <source>
        <dbReference type="ARBA" id="ARBA00023125"/>
    </source>
</evidence>
<dbReference type="Gene3D" id="1.10.150.130">
    <property type="match status" value="1"/>
</dbReference>
<dbReference type="GO" id="GO:0006310">
    <property type="term" value="P:DNA recombination"/>
    <property type="evidence" value="ECO:0007669"/>
    <property type="project" value="UniProtKB-KW"/>
</dbReference>
<feature type="domain" description="Tyr recombinase" evidence="4">
    <location>
        <begin position="169"/>
        <end position="342"/>
    </location>
</feature>
<evidence type="ECO:0000259" key="4">
    <source>
        <dbReference type="PROSITE" id="PS51898"/>
    </source>
</evidence>
<keyword evidence="2" id="KW-0238">DNA-binding</keyword>
<dbReference type="InterPro" id="IPR050090">
    <property type="entry name" value="Tyrosine_recombinase_XerCD"/>
</dbReference>
<evidence type="ECO:0000256" key="3">
    <source>
        <dbReference type="ARBA" id="ARBA00023172"/>
    </source>
</evidence>
<dbReference type="SUPFAM" id="SSF56349">
    <property type="entry name" value="DNA breaking-rejoining enzymes"/>
    <property type="match status" value="1"/>
</dbReference>
<keyword evidence="3" id="KW-0233">DNA recombination</keyword>
<dbReference type="GO" id="GO:0003677">
    <property type="term" value="F:DNA binding"/>
    <property type="evidence" value="ECO:0007669"/>
    <property type="project" value="UniProtKB-KW"/>
</dbReference>
<evidence type="ECO:0000256" key="1">
    <source>
        <dbReference type="ARBA" id="ARBA00008857"/>
    </source>
</evidence>
<gene>
    <name evidence="5" type="ORF">JRU67_11995</name>
</gene>
<evidence type="ECO:0000313" key="5">
    <source>
        <dbReference type="EMBL" id="QRN90762.1"/>
    </source>
</evidence>
<comment type="similarity">
    <text evidence="1">Belongs to the 'phage' integrase family.</text>
</comment>
<dbReference type="PANTHER" id="PTHR30349:SF64">
    <property type="entry name" value="PROPHAGE INTEGRASE INTD-RELATED"/>
    <property type="match status" value="1"/>
</dbReference>
<dbReference type="Proteomes" id="UP000640299">
    <property type="component" value="Chromosome"/>
</dbReference>
<reference evidence="5" key="1">
    <citation type="submission" date="2021-02" db="EMBL/GenBank/DDBJ databases">
        <title>cfr and optrA-positive Staphylococcus spp.</title>
        <authorList>
            <person name="Chen L."/>
        </authorList>
    </citation>
    <scope>NUCLEOTIDE SEQUENCE</scope>
    <source>
        <strain evidence="5">GDQ20D70P</strain>
    </source>
</reference>
<dbReference type="InterPro" id="IPR011010">
    <property type="entry name" value="DNA_brk_join_enz"/>
</dbReference>
<dbReference type="PROSITE" id="PS51898">
    <property type="entry name" value="TYR_RECOMBINASE"/>
    <property type="match status" value="1"/>
</dbReference>